<dbReference type="SUPFAM" id="SSF143120">
    <property type="entry name" value="YefM-like"/>
    <property type="match status" value="1"/>
</dbReference>
<proteinExistence type="inferred from homology"/>
<name>B4D110_9BACT</name>
<comment type="caution">
    <text evidence="2">The sequence shown here is derived from an EMBL/GenBank/DDBJ whole genome shotgun (WGS) entry which is preliminary data.</text>
</comment>
<evidence type="ECO:0000313" key="3">
    <source>
        <dbReference type="Proteomes" id="UP000005824"/>
    </source>
</evidence>
<comment type="similarity">
    <text evidence="1">Belongs to the phD/YefM antitoxin family.</text>
</comment>
<keyword evidence="3" id="KW-1185">Reference proteome</keyword>
<gene>
    <name evidence="2" type="ORF">CfE428DRAFT_2611</name>
</gene>
<dbReference type="InterPro" id="IPR036165">
    <property type="entry name" value="YefM-like_sf"/>
</dbReference>
<evidence type="ECO:0000256" key="1">
    <source>
        <dbReference type="ARBA" id="ARBA00009981"/>
    </source>
</evidence>
<dbReference type="AlphaFoldDB" id="B4D110"/>
<evidence type="ECO:0000313" key="2">
    <source>
        <dbReference type="EMBL" id="EDY20022.1"/>
    </source>
</evidence>
<reference evidence="2 3" key="1">
    <citation type="journal article" date="2011" name="J. Bacteriol.">
        <title>Genome sequence of Chthoniobacter flavus Ellin428, an aerobic heterotrophic soil bacterium.</title>
        <authorList>
            <person name="Kant R."/>
            <person name="van Passel M.W."/>
            <person name="Palva A."/>
            <person name="Lucas S."/>
            <person name="Lapidus A."/>
            <person name="Glavina Del Rio T."/>
            <person name="Dalin E."/>
            <person name="Tice H."/>
            <person name="Bruce D."/>
            <person name="Goodwin L."/>
            <person name="Pitluck S."/>
            <person name="Larimer F.W."/>
            <person name="Land M.L."/>
            <person name="Hauser L."/>
            <person name="Sangwan P."/>
            <person name="de Vos W.M."/>
            <person name="Janssen P.H."/>
            <person name="Smidt H."/>
        </authorList>
    </citation>
    <scope>NUCLEOTIDE SEQUENCE [LARGE SCALE GENOMIC DNA]</scope>
    <source>
        <strain evidence="2 3">Ellin428</strain>
    </source>
</reference>
<organism evidence="2 3">
    <name type="scientific">Chthoniobacter flavus Ellin428</name>
    <dbReference type="NCBI Taxonomy" id="497964"/>
    <lineage>
        <taxon>Bacteria</taxon>
        <taxon>Pseudomonadati</taxon>
        <taxon>Verrucomicrobiota</taxon>
        <taxon>Spartobacteria</taxon>
        <taxon>Chthoniobacterales</taxon>
        <taxon>Chthoniobacteraceae</taxon>
        <taxon>Chthoniobacter</taxon>
    </lineage>
</organism>
<dbReference type="InParanoid" id="B4D110"/>
<accession>B4D110</accession>
<evidence type="ECO:0008006" key="4">
    <source>
        <dbReference type="Google" id="ProtNLM"/>
    </source>
</evidence>
<dbReference type="RefSeq" id="WP_006979936.1">
    <property type="nucleotide sequence ID" value="NZ_ABVL01000006.1"/>
</dbReference>
<dbReference type="EMBL" id="ABVL01000006">
    <property type="protein sequence ID" value="EDY20022.1"/>
    <property type="molecule type" value="Genomic_DNA"/>
</dbReference>
<dbReference type="STRING" id="497964.CfE428DRAFT_2611"/>
<dbReference type="Proteomes" id="UP000005824">
    <property type="component" value="Unassembled WGS sequence"/>
</dbReference>
<sequence length="83" mass="9307">MTAITIDELHEQTALWVRKATEQDPILLTDNGQPVAKIVRVPILPARNPFLTRRLLPGFAQLQRELSAGTESTQAISEMREGR</sequence>
<protein>
    <recommendedName>
        <fullName evidence="4">Antitoxin</fullName>
    </recommendedName>
</protein>